<dbReference type="InterPro" id="IPR002563">
    <property type="entry name" value="Flavin_Rdtase-like_dom"/>
</dbReference>
<dbReference type="SMART" id="SM00903">
    <property type="entry name" value="Flavin_Reduct"/>
    <property type="match status" value="1"/>
</dbReference>
<reference evidence="3 4" key="1">
    <citation type="submission" date="2021-12" db="EMBL/GenBank/DDBJ databases">
        <title>Discovery of the Pendulisporaceae a myxobacterial family with distinct sporulation behavior and unique specialized metabolism.</title>
        <authorList>
            <person name="Garcia R."/>
            <person name="Popoff A."/>
            <person name="Bader C.D."/>
            <person name="Loehr J."/>
            <person name="Walesch S."/>
            <person name="Walt C."/>
            <person name="Boldt J."/>
            <person name="Bunk B."/>
            <person name="Haeckl F.J.F.P.J."/>
            <person name="Gunesch A.P."/>
            <person name="Birkelbach J."/>
            <person name="Nuebel U."/>
            <person name="Pietschmann T."/>
            <person name="Bach T."/>
            <person name="Mueller R."/>
        </authorList>
    </citation>
    <scope>NUCLEOTIDE SEQUENCE [LARGE SCALE GENOMIC DNA]</scope>
    <source>
        <strain evidence="3 4">MSr11954</strain>
    </source>
</reference>
<dbReference type="EMBL" id="CP089984">
    <property type="protein sequence ID" value="WXB13861.1"/>
    <property type="molecule type" value="Genomic_DNA"/>
</dbReference>
<keyword evidence="4" id="KW-1185">Reference proteome</keyword>
<organism evidence="3 4">
    <name type="scientific">Pendulispora albinea</name>
    <dbReference type="NCBI Taxonomy" id="2741071"/>
    <lineage>
        <taxon>Bacteria</taxon>
        <taxon>Pseudomonadati</taxon>
        <taxon>Myxococcota</taxon>
        <taxon>Myxococcia</taxon>
        <taxon>Myxococcales</taxon>
        <taxon>Sorangiineae</taxon>
        <taxon>Pendulisporaceae</taxon>
        <taxon>Pendulispora</taxon>
    </lineage>
</organism>
<gene>
    <name evidence="3" type="ORF">LZC94_39260</name>
</gene>
<feature type="domain" description="Flavin reductase like" evidence="2">
    <location>
        <begin position="14"/>
        <end position="157"/>
    </location>
</feature>
<keyword evidence="1" id="KW-0560">Oxidoreductase</keyword>
<dbReference type="RefSeq" id="WP_394823478.1">
    <property type="nucleotide sequence ID" value="NZ_CP089984.1"/>
</dbReference>
<dbReference type="Pfam" id="PF01613">
    <property type="entry name" value="Flavin_Reduct"/>
    <property type="match status" value="1"/>
</dbReference>
<dbReference type="InterPro" id="IPR012349">
    <property type="entry name" value="Split_barrel_FMN-bd"/>
</dbReference>
<dbReference type="PANTHER" id="PTHR30466">
    <property type="entry name" value="FLAVIN REDUCTASE"/>
    <property type="match status" value="1"/>
</dbReference>
<name>A0ABZ2LVP8_9BACT</name>
<evidence type="ECO:0000313" key="4">
    <source>
        <dbReference type="Proteomes" id="UP001370348"/>
    </source>
</evidence>
<accession>A0ABZ2LVP8</accession>
<evidence type="ECO:0000256" key="1">
    <source>
        <dbReference type="ARBA" id="ARBA00023002"/>
    </source>
</evidence>
<sequence>MVDAISSSAFRESLAHFASGVTIITMRAPEGPVGFTASAFTSVSLDPPLILVCVGKQASLHDRFLVHAHFGVSILAQEQAWIASQFSQKKVDRFRDVPLCEGPVAQVPLIEGALVHLECRCHERHPAGDHTIVLGRVLHTSSTHGRPLVHYKRSFGGFSGDKP</sequence>
<protein>
    <submittedName>
        <fullName evidence="3">Flavin reductase family protein</fullName>
    </submittedName>
</protein>
<dbReference type="SUPFAM" id="SSF50475">
    <property type="entry name" value="FMN-binding split barrel"/>
    <property type="match status" value="1"/>
</dbReference>
<proteinExistence type="predicted"/>
<dbReference type="Gene3D" id="2.30.110.10">
    <property type="entry name" value="Electron Transport, Fmn-binding Protein, Chain A"/>
    <property type="match status" value="1"/>
</dbReference>
<evidence type="ECO:0000259" key="2">
    <source>
        <dbReference type="SMART" id="SM00903"/>
    </source>
</evidence>
<dbReference type="InterPro" id="IPR050268">
    <property type="entry name" value="NADH-dep_flavin_reductase"/>
</dbReference>
<dbReference type="Proteomes" id="UP001370348">
    <property type="component" value="Chromosome"/>
</dbReference>
<evidence type="ECO:0000313" key="3">
    <source>
        <dbReference type="EMBL" id="WXB13861.1"/>
    </source>
</evidence>
<dbReference type="PANTHER" id="PTHR30466:SF1">
    <property type="entry name" value="FMN REDUCTASE (NADH) RUTF"/>
    <property type="match status" value="1"/>
</dbReference>